<organism evidence="4 5">
    <name type="scientific">Fusarium tjaetaba</name>
    <dbReference type="NCBI Taxonomy" id="1567544"/>
    <lineage>
        <taxon>Eukaryota</taxon>
        <taxon>Fungi</taxon>
        <taxon>Dikarya</taxon>
        <taxon>Ascomycota</taxon>
        <taxon>Pezizomycotina</taxon>
        <taxon>Sordariomycetes</taxon>
        <taxon>Hypocreomycetidae</taxon>
        <taxon>Hypocreales</taxon>
        <taxon>Nectriaceae</taxon>
        <taxon>Fusarium</taxon>
        <taxon>Fusarium fujikuroi species complex</taxon>
    </lineage>
</organism>
<evidence type="ECO:0000259" key="3">
    <source>
        <dbReference type="PROSITE" id="PS51186"/>
    </source>
</evidence>
<comment type="caution">
    <text evidence="4">The sequence shown here is derived from an EMBL/GenBank/DDBJ whole genome shotgun (WGS) entry which is preliminary data.</text>
</comment>
<evidence type="ECO:0000256" key="2">
    <source>
        <dbReference type="SAM" id="Phobius"/>
    </source>
</evidence>
<dbReference type="InterPro" id="IPR000182">
    <property type="entry name" value="GNAT_dom"/>
</dbReference>
<evidence type="ECO:0000256" key="1">
    <source>
        <dbReference type="SAM" id="MobiDB-lite"/>
    </source>
</evidence>
<feature type="compositionally biased region" description="Low complexity" evidence="1">
    <location>
        <begin position="437"/>
        <end position="452"/>
    </location>
</feature>
<keyword evidence="2" id="KW-0472">Membrane</keyword>
<dbReference type="GeneID" id="59296828"/>
<dbReference type="GO" id="GO:0016747">
    <property type="term" value="F:acyltransferase activity, transferring groups other than amino-acyl groups"/>
    <property type="evidence" value="ECO:0007669"/>
    <property type="project" value="InterPro"/>
</dbReference>
<dbReference type="InterPro" id="IPR036928">
    <property type="entry name" value="AS_sf"/>
</dbReference>
<dbReference type="RefSeq" id="XP_037212719.1">
    <property type="nucleotide sequence ID" value="XM_037344558.1"/>
</dbReference>
<keyword evidence="5" id="KW-1185">Reference proteome</keyword>
<dbReference type="InterPro" id="IPR023631">
    <property type="entry name" value="Amidase_dom"/>
</dbReference>
<dbReference type="Pfam" id="PF01425">
    <property type="entry name" value="Amidase"/>
    <property type="match status" value="1"/>
</dbReference>
<feature type="transmembrane region" description="Helical" evidence="2">
    <location>
        <begin position="240"/>
        <end position="260"/>
    </location>
</feature>
<dbReference type="Gene3D" id="3.40.630.30">
    <property type="match status" value="1"/>
</dbReference>
<dbReference type="SUPFAM" id="SSF55729">
    <property type="entry name" value="Acyl-CoA N-acyltransferases (Nat)"/>
    <property type="match status" value="1"/>
</dbReference>
<proteinExistence type="predicted"/>
<sequence length="768" mass="84748">MERTIDQELRMRQATIDDLDGITKLAIEAFPDDPERDYRFPYRHEYPEDQWKWTRAEYEGFLRQPESYDILVIEAGQKIVALGIWDVSGLTGAKPVKPGVLGDNERRDANLPHMRYFASRVEEVYDMHFSQFGSKQLHLVNLATHRDYRRRGCGAALCKYGMEKAEREGFVATVFGSPMGIKLYTSVGFKPNTSLSATANAALAVTWNRLIASASRIHLYKASPHLHENARGMAQQQFHFIAFISFFAFTLYIMFTWANLRQMVPFLSQSRTLPDLLTVDAKALASGLTSGHFTSVDLVEKSLEMIQKHDKYLHAMLSLVPKDQLRQRAEALDKERKDGKVRGRLHGIPIVIKDNIATVPELGMETTCGSWALHGMTPTSNADLVNKLIQAGLIIIGKANLSEWAYYRSNDLPSGWSGKGGQCQSAYVRGGIDPDDSNNGHSNPSGSSTGSAVAVSAGYAPLSIGTETDGSLVSPASRAALYTIKPSIGRVSQSGIIPISHTMDSAGPMAKTPHDLAALLDVISGTDEFATLGGSWDELSVATIDFKKWWPGEDYLKPVESATEQMHAEIQAAYDKMEELAKKYVGDAPLPPPSESFMLDGKDSEGVIMKVADFKHDLNKFLESAENTKIHSLKDLIEFNKAHPDLEMPPGYDDQGLLIDAEESDLSLEDYEKNLSHLRKVARDDGLDRIFKEYGVDVIVGSSDTAIKAYASGSGYPVGNVPLGYLDFNGRPFGLAVLAAKNQEAKILKFMNAWEGTFGPRKAPPLLQ</sequence>
<feature type="domain" description="N-acetyltransferase" evidence="3">
    <location>
        <begin position="9"/>
        <end position="212"/>
    </location>
</feature>
<protein>
    <submittedName>
        <fullName evidence="4">Glu asp-tRNA amidotransferase subunit A</fullName>
    </submittedName>
</protein>
<dbReference type="CDD" id="cd04301">
    <property type="entry name" value="NAT_SF"/>
    <property type="match status" value="1"/>
</dbReference>
<feature type="region of interest" description="Disordered" evidence="1">
    <location>
        <begin position="427"/>
        <end position="452"/>
    </location>
</feature>
<dbReference type="EMBL" id="JAAQRI010000008">
    <property type="protein sequence ID" value="KAF5651369.1"/>
    <property type="molecule type" value="Genomic_DNA"/>
</dbReference>
<dbReference type="PROSITE" id="PS51186">
    <property type="entry name" value="GNAT"/>
    <property type="match status" value="1"/>
</dbReference>
<dbReference type="Gene3D" id="3.90.1300.10">
    <property type="entry name" value="Amidase signature (AS) domain"/>
    <property type="match status" value="1"/>
</dbReference>
<keyword evidence="4" id="KW-0808">Transferase</keyword>
<reference evidence="4 5" key="1">
    <citation type="submission" date="2020-05" db="EMBL/GenBank/DDBJ databases">
        <title>Identification and distribution of gene clusters putatively required for synthesis of sphingolipid metabolism inhibitors in phylogenetically diverse species of the filamentous fungus Fusarium.</title>
        <authorList>
            <person name="Kim H.-S."/>
            <person name="Busman M."/>
            <person name="Brown D.W."/>
            <person name="Divon H."/>
            <person name="Uhlig S."/>
            <person name="Proctor R.H."/>
        </authorList>
    </citation>
    <scope>NUCLEOTIDE SEQUENCE [LARGE SCALE GENOMIC DNA]</scope>
    <source>
        <strain evidence="4 5">NRRL 66243</strain>
    </source>
</reference>
<keyword evidence="2" id="KW-1133">Transmembrane helix</keyword>
<evidence type="ECO:0000313" key="5">
    <source>
        <dbReference type="Proteomes" id="UP000530670"/>
    </source>
</evidence>
<dbReference type="SUPFAM" id="SSF75304">
    <property type="entry name" value="Amidase signature (AS) enzymes"/>
    <property type="match status" value="1"/>
</dbReference>
<dbReference type="PANTHER" id="PTHR42678">
    <property type="entry name" value="AMIDASE"/>
    <property type="match status" value="1"/>
</dbReference>
<dbReference type="Proteomes" id="UP000530670">
    <property type="component" value="Unassembled WGS sequence"/>
</dbReference>
<name>A0A8H5SDS4_9HYPO</name>
<gene>
    <name evidence="4" type="ORF">FTJAE_116</name>
</gene>
<dbReference type="AlphaFoldDB" id="A0A8H5SDS4"/>
<dbReference type="InterPro" id="IPR016181">
    <property type="entry name" value="Acyl_CoA_acyltransferase"/>
</dbReference>
<dbReference type="OrthoDB" id="566138at2759"/>
<keyword evidence="2" id="KW-0812">Transmembrane</keyword>
<dbReference type="Pfam" id="PF00583">
    <property type="entry name" value="Acetyltransf_1"/>
    <property type="match status" value="1"/>
</dbReference>
<accession>A0A8H5SDS4</accession>
<dbReference type="PANTHER" id="PTHR42678:SF34">
    <property type="entry name" value="OS04G0183300 PROTEIN"/>
    <property type="match status" value="1"/>
</dbReference>
<evidence type="ECO:0000313" key="4">
    <source>
        <dbReference type="EMBL" id="KAF5651369.1"/>
    </source>
</evidence>